<feature type="transmembrane region" description="Helical" evidence="8">
    <location>
        <begin position="16"/>
        <end position="36"/>
    </location>
</feature>
<evidence type="ECO:0000256" key="4">
    <source>
        <dbReference type="ARBA" id="ARBA00022692"/>
    </source>
</evidence>
<dbReference type="GO" id="GO:0015031">
    <property type="term" value="P:protein transport"/>
    <property type="evidence" value="ECO:0007669"/>
    <property type="project" value="UniProtKB-KW"/>
</dbReference>
<keyword evidence="3" id="KW-1003">Cell membrane</keyword>
<organism evidence="9 10">
    <name type="scientific">Celeribacter baekdonensis</name>
    <dbReference type="NCBI Taxonomy" id="875171"/>
    <lineage>
        <taxon>Bacteria</taxon>
        <taxon>Pseudomonadati</taxon>
        <taxon>Pseudomonadota</taxon>
        <taxon>Alphaproteobacteria</taxon>
        <taxon>Rhodobacterales</taxon>
        <taxon>Roseobacteraceae</taxon>
        <taxon>Celeribacter</taxon>
    </lineage>
</organism>
<gene>
    <name evidence="9" type="ORF">DA792_01550</name>
</gene>
<sequence>MRRLSTRRTSRTEPTLPLINVVFLMLIFFLVAAQVARPLPSEVTLVRTDDPDVVPPPDALVLMQDGSLMWRGTATTVEAFVTATTADTSAPSGGLRILPDARVPAQTLVALARDIAIAGGGTDVRLMTERALP</sequence>
<keyword evidence="5 8" id="KW-1133">Transmembrane helix</keyword>
<dbReference type="GO" id="GO:0022857">
    <property type="term" value="F:transmembrane transporter activity"/>
    <property type="evidence" value="ECO:0007669"/>
    <property type="project" value="InterPro"/>
</dbReference>
<comment type="similarity">
    <text evidence="2 7">Belongs to the ExbD/TolR family.</text>
</comment>
<keyword evidence="6 8" id="KW-0472">Membrane</keyword>
<evidence type="ECO:0000256" key="7">
    <source>
        <dbReference type="RuleBase" id="RU003879"/>
    </source>
</evidence>
<dbReference type="InterPro" id="IPR003400">
    <property type="entry name" value="ExbD"/>
</dbReference>
<keyword evidence="4 7" id="KW-0812">Transmembrane</keyword>
<dbReference type="Pfam" id="PF02472">
    <property type="entry name" value="ExbD"/>
    <property type="match status" value="1"/>
</dbReference>
<comment type="subcellular location">
    <subcellularLocation>
        <location evidence="1">Cell membrane</location>
        <topology evidence="1">Single-pass membrane protein</topology>
    </subcellularLocation>
    <subcellularLocation>
        <location evidence="7">Cell membrane</location>
        <topology evidence="7">Single-pass type II membrane protein</topology>
    </subcellularLocation>
</comment>
<keyword evidence="7" id="KW-0813">Transport</keyword>
<dbReference type="AlphaFoldDB" id="A0A2R4LYC2"/>
<evidence type="ECO:0000256" key="8">
    <source>
        <dbReference type="SAM" id="Phobius"/>
    </source>
</evidence>
<protein>
    <submittedName>
        <fullName evidence="9">Biopolymer transporter ExbD</fullName>
    </submittedName>
</protein>
<evidence type="ECO:0000313" key="9">
    <source>
        <dbReference type="EMBL" id="AVW89896.1"/>
    </source>
</evidence>
<evidence type="ECO:0000256" key="2">
    <source>
        <dbReference type="ARBA" id="ARBA00005811"/>
    </source>
</evidence>
<evidence type="ECO:0000256" key="3">
    <source>
        <dbReference type="ARBA" id="ARBA00022475"/>
    </source>
</evidence>
<name>A0A2R4LYC2_9RHOB</name>
<keyword evidence="7" id="KW-0653">Protein transport</keyword>
<dbReference type="Proteomes" id="UP000241447">
    <property type="component" value="Plasmid pCBLh4a"/>
</dbReference>
<keyword evidence="9" id="KW-0614">Plasmid</keyword>
<reference evidence="9 10" key="1">
    <citation type="submission" date="2018-03" db="EMBL/GenBank/DDBJ databases">
        <title>The Complete Genome of Celeribacter baekdonensis strain LH4, a Thiosulfate-Oxidizing Alphaproteobacterium Isolated from Gulf of Mexico Continental Slope Sediments.</title>
        <authorList>
            <person name="Flood B.E."/>
            <person name="Bailey J.V."/>
            <person name="Leprich D."/>
        </authorList>
    </citation>
    <scope>NUCLEOTIDE SEQUENCE [LARGE SCALE GENOMIC DNA]</scope>
    <source>
        <strain evidence="9 10">LH4</strain>
        <plasmid evidence="10">Plasmid pcblh4a</plasmid>
    </source>
</reference>
<evidence type="ECO:0000256" key="6">
    <source>
        <dbReference type="ARBA" id="ARBA00023136"/>
    </source>
</evidence>
<evidence type="ECO:0000256" key="1">
    <source>
        <dbReference type="ARBA" id="ARBA00004162"/>
    </source>
</evidence>
<dbReference type="OrthoDB" id="8479787at2"/>
<evidence type="ECO:0000256" key="5">
    <source>
        <dbReference type="ARBA" id="ARBA00022989"/>
    </source>
</evidence>
<accession>A0A2R4LYC2</accession>
<dbReference type="GO" id="GO:0005886">
    <property type="term" value="C:plasma membrane"/>
    <property type="evidence" value="ECO:0007669"/>
    <property type="project" value="UniProtKB-SubCell"/>
</dbReference>
<dbReference type="EMBL" id="CP028472">
    <property type="protein sequence ID" value="AVW89896.1"/>
    <property type="molecule type" value="Genomic_DNA"/>
</dbReference>
<dbReference type="RefSeq" id="WP_107717792.1">
    <property type="nucleotide sequence ID" value="NZ_CP028472.1"/>
</dbReference>
<proteinExistence type="inferred from homology"/>
<dbReference type="KEGG" id="cbak:DA792_01550"/>
<evidence type="ECO:0000313" key="10">
    <source>
        <dbReference type="Proteomes" id="UP000241447"/>
    </source>
</evidence>
<geneLocation type="plasmid" evidence="10">
    <name>pcblh4a</name>
</geneLocation>